<dbReference type="Proteomes" id="UP000006727">
    <property type="component" value="Chromosome 6"/>
</dbReference>
<reference evidence="2" key="3">
    <citation type="submission" date="2020-12" db="UniProtKB">
        <authorList>
            <consortium name="EnsemblPlants"/>
        </authorList>
    </citation>
    <scope>IDENTIFICATION</scope>
</reference>
<evidence type="ECO:0000313" key="2">
    <source>
        <dbReference type="EnsemblPlants" id="PAC:32976763.CDS.1"/>
    </source>
</evidence>
<dbReference type="InParanoid" id="A0A2K1KH74"/>
<reference evidence="1 3" key="1">
    <citation type="journal article" date="2008" name="Science">
        <title>The Physcomitrella genome reveals evolutionary insights into the conquest of land by plants.</title>
        <authorList>
            <person name="Rensing S."/>
            <person name="Lang D."/>
            <person name="Zimmer A."/>
            <person name="Terry A."/>
            <person name="Salamov A."/>
            <person name="Shapiro H."/>
            <person name="Nishiyama T."/>
            <person name="Perroud P.-F."/>
            <person name="Lindquist E."/>
            <person name="Kamisugi Y."/>
            <person name="Tanahashi T."/>
            <person name="Sakakibara K."/>
            <person name="Fujita T."/>
            <person name="Oishi K."/>
            <person name="Shin-I T."/>
            <person name="Kuroki Y."/>
            <person name="Toyoda A."/>
            <person name="Suzuki Y."/>
            <person name="Hashimoto A."/>
            <person name="Yamaguchi K."/>
            <person name="Sugano A."/>
            <person name="Kohara Y."/>
            <person name="Fujiyama A."/>
            <person name="Anterola A."/>
            <person name="Aoki S."/>
            <person name="Ashton N."/>
            <person name="Barbazuk W.B."/>
            <person name="Barker E."/>
            <person name="Bennetzen J."/>
            <person name="Bezanilla M."/>
            <person name="Blankenship R."/>
            <person name="Cho S.H."/>
            <person name="Dutcher S."/>
            <person name="Estelle M."/>
            <person name="Fawcett J.A."/>
            <person name="Gundlach H."/>
            <person name="Hanada K."/>
            <person name="Heyl A."/>
            <person name="Hicks K.A."/>
            <person name="Hugh J."/>
            <person name="Lohr M."/>
            <person name="Mayer K."/>
            <person name="Melkozernov A."/>
            <person name="Murata T."/>
            <person name="Nelson D."/>
            <person name="Pils B."/>
            <person name="Prigge M."/>
            <person name="Reiss B."/>
            <person name="Renner T."/>
            <person name="Rombauts S."/>
            <person name="Rushton P."/>
            <person name="Sanderfoot A."/>
            <person name="Schween G."/>
            <person name="Shiu S.-H."/>
            <person name="Stueber K."/>
            <person name="Theodoulou F.L."/>
            <person name="Tu H."/>
            <person name="Van de Peer Y."/>
            <person name="Verrier P.J."/>
            <person name="Waters E."/>
            <person name="Wood A."/>
            <person name="Yang L."/>
            <person name="Cove D."/>
            <person name="Cuming A."/>
            <person name="Hasebe M."/>
            <person name="Lucas S."/>
            <person name="Mishler D.B."/>
            <person name="Reski R."/>
            <person name="Grigoriev I."/>
            <person name="Quatrano R.S."/>
            <person name="Boore J.L."/>
        </authorList>
    </citation>
    <scope>NUCLEOTIDE SEQUENCE [LARGE SCALE GENOMIC DNA]</scope>
    <source>
        <strain evidence="2 3">cv. Gransden 2004</strain>
    </source>
</reference>
<protein>
    <submittedName>
        <fullName evidence="1 2">Uncharacterized protein</fullName>
    </submittedName>
</protein>
<name>A0A2K1KH74_PHYPA</name>
<sequence length="68" mass="7508">MKCFRDVEQTIKIITSITIGRTSKSCLFPRFTEGHSGTRTENSTPSILLLGCTFAPMNKKDGVMNISP</sequence>
<evidence type="ECO:0000313" key="1">
    <source>
        <dbReference type="EMBL" id="PNR53130.1"/>
    </source>
</evidence>
<proteinExistence type="predicted"/>
<reference evidence="1 3" key="2">
    <citation type="journal article" date="2018" name="Plant J.">
        <title>The Physcomitrella patens chromosome-scale assembly reveals moss genome structure and evolution.</title>
        <authorList>
            <person name="Lang D."/>
            <person name="Ullrich K.K."/>
            <person name="Murat F."/>
            <person name="Fuchs J."/>
            <person name="Jenkins J."/>
            <person name="Haas F.B."/>
            <person name="Piednoel M."/>
            <person name="Gundlach H."/>
            <person name="Van Bel M."/>
            <person name="Meyberg R."/>
            <person name="Vives C."/>
            <person name="Morata J."/>
            <person name="Symeonidi A."/>
            <person name="Hiss M."/>
            <person name="Muchero W."/>
            <person name="Kamisugi Y."/>
            <person name="Saleh O."/>
            <person name="Blanc G."/>
            <person name="Decker E.L."/>
            <person name="van Gessel N."/>
            <person name="Grimwood J."/>
            <person name="Hayes R.D."/>
            <person name="Graham S.W."/>
            <person name="Gunter L.E."/>
            <person name="McDaniel S.F."/>
            <person name="Hoernstein S.N.W."/>
            <person name="Larsson A."/>
            <person name="Li F.W."/>
            <person name="Perroud P.F."/>
            <person name="Phillips J."/>
            <person name="Ranjan P."/>
            <person name="Rokshar D.S."/>
            <person name="Rothfels C.J."/>
            <person name="Schneider L."/>
            <person name="Shu S."/>
            <person name="Stevenson D.W."/>
            <person name="Thummler F."/>
            <person name="Tillich M."/>
            <person name="Villarreal Aguilar J.C."/>
            <person name="Widiez T."/>
            <person name="Wong G.K."/>
            <person name="Wymore A."/>
            <person name="Zhang Y."/>
            <person name="Zimmer A.D."/>
            <person name="Quatrano R.S."/>
            <person name="Mayer K.F.X."/>
            <person name="Goodstein D."/>
            <person name="Casacuberta J.M."/>
            <person name="Vandepoele K."/>
            <person name="Reski R."/>
            <person name="Cuming A.C."/>
            <person name="Tuskan G.A."/>
            <person name="Maumus F."/>
            <person name="Salse J."/>
            <person name="Schmutz J."/>
            <person name="Rensing S.A."/>
        </authorList>
    </citation>
    <scope>NUCLEOTIDE SEQUENCE [LARGE SCALE GENOMIC DNA]</scope>
    <source>
        <strain evidence="2 3">cv. Gransden 2004</strain>
    </source>
</reference>
<dbReference type="EMBL" id="ABEU02000006">
    <property type="protein sequence ID" value="PNR53130.1"/>
    <property type="molecule type" value="Genomic_DNA"/>
</dbReference>
<dbReference type="Gramene" id="Pp3c6_26311V3.1">
    <property type="protein sequence ID" value="PAC:32976763.CDS.1"/>
    <property type="gene ID" value="Pp3c6_26311"/>
</dbReference>
<keyword evidence="3" id="KW-1185">Reference proteome</keyword>
<dbReference type="AlphaFoldDB" id="A0A2K1KH74"/>
<gene>
    <name evidence="1" type="ORF">PHYPA_009505</name>
</gene>
<organism evidence="1">
    <name type="scientific">Physcomitrium patens</name>
    <name type="common">Spreading-leaved earth moss</name>
    <name type="synonym">Physcomitrella patens</name>
    <dbReference type="NCBI Taxonomy" id="3218"/>
    <lineage>
        <taxon>Eukaryota</taxon>
        <taxon>Viridiplantae</taxon>
        <taxon>Streptophyta</taxon>
        <taxon>Embryophyta</taxon>
        <taxon>Bryophyta</taxon>
        <taxon>Bryophytina</taxon>
        <taxon>Bryopsida</taxon>
        <taxon>Funariidae</taxon>
        <taxon>Funariales</taxon>
        <taxon>Funariaceae</taxon>
        <taxon>Physcomitrium</taxon>
    </lineage>
</organism>
<evidence type="ECO:0000313" key="3">
    <source>
        <dbReference type="Proteomes" id="UP000006727"/>
    </source>
</evidence>
<dbReference type="EnsemblPlants" id="Pp3c6_26311V3.1">
    <property type="protein sequence ID" value="PAC:32976763.CDS.1"/>
    <property type="gene ID" value="Pp3c6_26311"/>
</dbReference>
<accession>A0A2K1KH74</accession>